<dbReference type="CDD" id="cd00038">
    <property type="entry name" value="CAP_ED"/>
    <property type="match status" value="1"/>
</dbReference>
<dbReference type="Proteomes" id="UP000536442">
    <property type="component" value="Unassembled WGS sequence"/>
</dbReference>
<evidence type="ECO:0000313" key="2">
    <source>
        <dbReference type="Proteomes" id="UP000536442"/>
    </source>
</evidence>
<gene>
    <name evidence="1" type="ORF">HLV39_05780</name>
</gene>
<name>A0A851HMF1_9GAMM</name>
<dbReference type="EMBL" id="JABEVQ010000003">
    <property type="protein sequence ID" value="NWN90999.1"/>
    <property type="molecule type" value="Genomic_DNA"/>
</dbReference>
<dbReference type="InterPro" id="IPR014710">
    <property type="entry name" value="RmlC-like_jellyroll"/>
</dbReference>
<accession>A0A851HMF1</accession>
<keyword evidence="2" id="KW-1185">Reference proteome</keyword>
<dbReference type="InterPro" id="IPR000595">
    <property type="entry name" value="cNMP-bd_dom"/>
</dbReference>
<comment type="caution">
    <text evidence="1">The sequence shown here is derived from an EMBL/GenBank/DDBJ whole genome shotgun (WGS) entry which is preliminary data.</text>
</comment>
<dbReference type="SUPFAM" id="SSF51206">
    <property type="entry name" value="cAMP-binding domain-like"/>
    <property type="match status" value="1"/>
</dbReference>
<dbReference type="InterPro" id="IPR018490">
    <property type="entry name" value="cNMP-bd_dom_sf"/>
</dbReference>
<proteinExistence type="predicted"/>
<protein>
    <submittedName>
        <fullName evidence="1">Crp/Fnr family transcriptional regulator</fullName>
    </submittedName>
</protein>
<sequence length="235" mass="26659">MTRIFRTEVSSSPCMLGEDNPDIIQHEPASQSTALLNGLSRVFGIRLGENKDSSDARFLNDLTCLFHQQRVDVDAQLEQHDTPWANVYLIQYGILRLFREAPNGKIAVHHFFTEGDLVWPVFGRSRTVRNTLCLATVTPATVWAADFSEFRAAIQAHGEGLWPQFAMALTEELAELTSMREFRKHTMPARERYQLLVEEYPELVKRVPDNQLASWLGVVPATFSRLKSSSAKPNK</sequence>
<organism evidence="1 2">
    <name type="scientific">Marinobacter adhaerens</name>
    <dbReference type="NCBI Taxonomy" id="1033846"/>
    <lineage>
        <taxon>Bacteria</taxon>
        <taxon>Pseudomonadati</taxon>
        <taxon>Pseudomonadota</taxon>
        <taxon>Gammaproteobacteria</taxon>
        <taxon>Pseudomonadales</taxon>
        <taxon>Marinobacteraceae</taxon>
        <taxon>Marinobacter</taxon>
    </lineage>
</organism>
<reference evidence="1 2" key="1">
    <citation type="submission" date="2020-03" db="EMBL/GenBank/DDBJ databases">
        <title>Metagenomic, metatranscriptomic, and metabolomic analyses revealed the key microbes and metabolic features during the fermentation of ganjang, Korean traditional soy sauce.</title>
        <authorList>
            <person name="Chun B.H."/>
            <person name="Jeon C.O."/>
        </authorList>
    </citation>
    <scope>NUCLEOTIDE SEQUENCE [LARGE SCALE GENOMIC DNA]</scope>
    <source>
        <strain evidence="1 2">KG14</strain>
    </source>
</reference>
<evidence type="ECO:0000313" key="1">
    <source>
        <dbReference type="EMBL" id="NWN90999.1"/>
    </source>
</evidence>
<dbReference type="AlphaFoldDB" id="A0A851HMF1"/>
<dbReference type="Gene3D" id="2.60.120.10">
    <property type="entry name" value="Jelly Rolls"/>
    <property type="match status" value="1"/>
</dbReference>